<name>A0A392UUL8_9FABA</name>
<proteinExistence type="predicted"/>
<dbReference type="AlphaFoldDB" id="A0A392UUL8"/>
<reference evidence="1 2" key="1">
    <citation type="journal article" date="2018" name="Front. Plant Sci.">
        <title>Red Clover (Trifolium pratense) and Zigzag Clover (T. medium) - A Picture of Genomic Similarities and Differences.</title>
        <authorList>
            <person name="Dluhosova J."/>
            <person name="Istvanek J."/>
            <person name="Nedelnik J."/>
            <person name="Repkova J."/>
        </authorList>
    </citation>
    <scope>NUCLEOTIDE SEQUENCE [LARGE SCALE GENOMIC DNA]</scope>
    <source>
        <strain evidence="2">cv. 10/8</strain>
        <tissue evidence="1">Leaf</tissue>
    </source>
</reference>
<organism evidence="1 2">
    <name type="scientific">Trifolium medium</name>
    <dbReference type="NCBI Taxonomy" id="97028"/>
    <lineage>
        <taxon>Eukaryota</taxon>
        <taxon>Viridiplantae</taxon>
        <taxon>Streptophyta</taxon>
        <taxon>Embryophyta</taxon>
        <taxon>Tracheophyta</taxon>
        <taxon>Spermatophyta</taxon>
        <taxon>Magnoliopsida</taxon>
        <taxon>eudicotyledons</taxon>
        <taxon>Gunneridae</taxon>
        <taxon>Pentapetalae</taxon>
        <taxon>rosids</taxon>
        <taxon>fabids</taxon>
        <taxon>Fabales</taxon>
        <taxon>Fabaceae</taxon>
        <taxon>Papilionoideae</taxon>
        <taxon>50 kb inversion clade</taxon>
        <taxon>NPAAA clade</taxon>
        <taxon>Hologalegina</taxon>
        <taxon>IRL clade</taxon>
        <taxon>Trifolieae</taxon>
        <taxon>Trifolium</taxon>
    </lineage>
</organism>
<comment type="caution">
    <text evidence="1">The sequence shown here is derived from an EMBL/GenBank/DDBJ whole genome shotgun (WGS) entry which is preliminary data.</text>
</comment>
<protein>
    <submittedName>
        <fullName evidence="1">Uncharacterized protein</fullName>
    </submittedName>
</protein>
<feature type="non-terminal residue" evidence="1">
    <location>
        <position position="28"/>
    </location>
</feature>
<dbReference type="EMBL" id="LXQA010979258">
    <property type="protein sequence ID" value="MCI79686.1"/>
    <property type="molecule type" value="Genomic_DNA"/>
</dbReference>
<evidence type="ECO:0000313" key="1">
    <source>
        <dbReference type="EMBL" id="MCI79686.1"/>
    </source>
</evidence>
<dbReference type="Proteomes" id="UP000265520">
    <property type="component" value="Unassembled WGS sequence"/>
</dbReference>
<sequence length="28" mass="3026">MIGFPARWVGFRSGVPNRIGGLALLILN</sequence>
<evidence type="ECO:0000313" key="2">
    <source>
        <dbReference type="Proteomes" id="UP000265520"/>
    </source>
</evidence>
<keyword evidence="2" id="KW-1185">Reference proteome</keyword>
<accession>A0A392UUL8</accession>